<proteinExistence type="predicted"/>
<dbReference type="Proteomes" id="UP001496627">
    <property type="component" value="Unassembled WGS sequence"/>
</dbReference>
<dbReference type="RefSeq" id="WP_210058831.1">
    <property type="nucleotide sequence ID" value="NZ_JBEAAL010000049.1"/>
</dbReference>
<accession>A0ABV0MD22</accession>
<evidence type="ECO:0000313" key="1">
    <source>
        <dbReference type="EMBL" id="MEQ1409604.1"/>
    </source>
</evidence>
<comment type="caution">
    <text evidence="1">The sequence shown here is derived from an EMBL/GenBank/DDBJ whole genome shotgun (WGS) entry which is preliminary data.</text>
</comment>
<name>A0ABV0MD22_9HYPH</name>
<keyword evidence="2" id="KW-1185">Reference proteome</keyword>
<protein>
    <recommendedName>
        <fullName evidence="3">Short-chain dehydrogenase</fullName>
    </recommendedName>
</protein>
<gene>
    <name evidence="1" type="ORF">ABK249_32385</name>
</gene>
<dbReference type="EMBL" id="JBEAAL010000049">
    <property type="protein sequence ID" value="MEQ1409604.1"/>
    <property type="molecule type" value="Genomic_DNA"/>
</dbReference>
<evidence type="ECO:0008006" key="3">
    <source>
        <dbReference type="Google" id="ProtNLM"/>
    </source>
</evidence>
<reference evidence="1 2" key="1">
    <citation type="submission" date="2024-05" db="EMBL/GenBank/DDBJ databases">
        <title>Neorhizobium sp. Rsf11, a plant growth promoting and heavy metal resistant PAH-degrader.</title>
        <authorList>
            <person name="Golubev S.N."/>
            <person name="Muratova A.Y."/>
            <person name="Markelova M.I."/>
        </authorList>
    </citation>
    <scope>NUCLEOTIDE SEQUENCE [LARGE SCALE GENOMIC DNA]</scope>
    <source>
        <strain evidence="1 2">Rsf11</strain>
    </source>
</reference>
<evidence type="ECO:0000313" key="2">
    <source>
        <dbReference type="Proteomes" id="UP001496627"/>
    </source>
</evidence>
<sequence>MDDTVETALIIGGTGMLRGATLWLIARSRKTVLVSRRAGQFRANGIVHAIDADWNDPRFSAKVRAAIEDGSEIANALLWIHDPEPVLAWLMPLLSKARVVLVLGSMDGSPELIESAGNVATVRLGGMPTASGRRWLTNAEISAGAIEALQTGKSGIVGELAGIR</sequence>
<organism evidence="1 2">
    <name type="scientific">Neorhizobium phenanthreniclasticum</name>
    <dbReference type="NCBI Taxonomy" id="3157917"/>
    <lineage>
        <taxon>Bacteria</taxon>
        <taxon>Pseudomonadati</taxon>
        <taxon>Pseudomonadota</taxon>
        <taxon>Alphaproteobacteria</taxon>
        <taxon>Hyphomicrobiales</taxon>
        <taxon>Rhizobiaceae</taxon>
        <taxon>Rhizobium/Agrobacterium group</taxon>
        <taxon>Neorhizobium</taxon>
    </lineage>
</organism>